<dbReference type="RefSeq" id="WP_261812220.1">
    <property type="nucleotide sequence ID" value="NZ_CP078078.1"/>
</dbReference>
<proteinExistence type="predicted"/>
<feature type="transmembrane region" description="Helical" evidence="1">
    <location>
        <begin position="322"/>
        <end position="344"/>
    </location>
</feature>
<reference evidence="2 3" key="1">
    <citation type="submission" date="2021-06" db="EMBL/GenBank/DDBJ databases">
        <title>Genome-based taxonomic framework of Microbacterium strains isolated from marine environment, the description of four new species and reclassification of four preexisting species.</title>
        <authorList>
            <person name="Lee S.D."/>
            <person name="Kim S.-M."/>
            <person name="Byeon Y.-S."/>
            <person name="Yang H.L."/>
            <person name="Kim I.S."/>
        </authorList>
    </citation>
    <scope>NUCLEOTIDE SEQUENCE [LARGE SCALE GENOMIC DNA]</scope>
    <source>
        <strain evidence="2 3">KSW4-10</strain>
    </source>
</reference>
<keyword evidence="1" id="KW-1133">Transmembrane helix</keyword>
<evidence type="ECO:0000256" key="1">
    <source>
        <dbReference type="SAM" id="Phobius"/>
    </source>
</evidence>
<evidence type="ECO:0000313" key="2">
    <source>
        <dbReference type="EMBL" id="UPL16990.1"/>
    </source>
</evidence>
<feature type="transmembrane region" description="Helical" evidence="1">
    <location>
        <begin position="159"/>
        <end position="178"/>
    </location>
</feature>
<dbReference type="NCBIfam" id="NF041824">
    <property type="entry name" value="daptide_HExxH"/>
    <property type="match status" value="1"/>
</dbReference>
<dbReference type="PANTHER" id="PTHR13325">
    <property type="entry name" value="PROTEASE M50 MEMBRANE-BOUND TRANSCRIPTION FACTOR SITE 2 PROTEASE"/>
    <property type="match status" value="1"/>
</dbReference>
<keyword evidence="3" id="KW-1185">Reference proteome</keyword>
<evidence type="ECO:0008006" key="4">
    <source>
        <dbReference type="Google" id="ProtNLM"/>
    </source>
</evidence>
<dbReference type="PANTHER" id="PTHR13325:SF3">
    <property type="entry name" value="MEMBRANE-BOUND TRANSCRIPTION FACTOR SITE-2 PROTEASE"/>
    <property type="match status" value="1"/>
</dbReference>
<gene>
    <name evidence="2" type="ORF">KV397_04030</name>
</gene>
<accession>A0ABY4IXG6</accession>
<keyword evidence="1" id="KW-0812">Transmembrane</keyword>
<feature type="transmembrane region" description="Helical" evidence="1">
    <location>
        <begin position="391"/>
        <end position="413"/>
    </location>
</feature>
<name>A0ABY4IXG6_9MICO</name>
<feature type="transmembrane region" description="Helical" evidence="1">
    <location>
        <begin position="252"/>
        <end position="276"/>
    </location>
</feature>
<evidence type="ECO:0000313" key="3">
    <source>
        <dbReference type="Proteomes" id="UP000830631"/>
    </source>
</evidence>
<sequence>MPLTAEDRPLLAPGVVFEEVGEAGVWIALLQGVPSSRVSRAVVDLLTAMDGETTLRDLRTRFAASEPREEFLLLVQRFRASGLLAGDTKPPPGRVTYRPPFTLQFATLRAPAFFDRWNRLIVPLSRRGVLASLLVVLCLGLGAAALQTGEVWDVLTMPVSLPGLVGVVIALSVMTLLHESAHGLALTRFGGEPRRAGFMLYYLTPAFFVDVTDGWRLSDRWQRVAVALAGPAVHAVAAAVALLAALALPDPLIHQALLLLAVSCVAIVLVNLIPFVRFDGYIAFMSALDEPNLRDRTIHDGVDFLTRILFGGPRTARSLDRWWSVPFGLACLVAPIALVLFAVSRVVRALAGGGPVLGVLVVVLEAAVVLVGIVILSTALRRVLRSGVSRLRFVAVGATLIASIVVVGAVIPLPVTATYGFVTRGDRVLLVQPGTAAEAEVPDGAPVELMSAGLLASARVGGGTIRPEPPMPTEVPWAVLVPVAADGVDVPATVIAGVDVDDGGGSTPPTGRAQVALGTRSLWQTLWATGVVSPLSALLDQKHERQEDD</sequence>
<keyword evidence="1" id="KW-0472">Membrane</keyword>
<dbReference type="InterPro" id="IPR001193">
    <property type="entry name" value="MBTPS2"/>
</dbReference>
<organism evidence="2 3">
    <name type="scientific">Microbacterium aurugineum</name>
    <dbReference type="NCBI Taxonomy" id="2851642"/>
    <lineage>
        <taxon>Bacteria</taxon>
        <taxon>Bacillati</taxon>
        <taxon>Actinomycetota</taxon>
        <taxon>Actinomycetes</taxon>
        <taxon>Micrococcales</taxon>
        <taxon>Microbacteriaceae</taxon>
        <taxon>Microbacterium</taxon>
    </lineage>
</organism>
<protein>
    <recommendedName>
        <fullName evidence="4">Peptide zinc metalloprotease protein</fullName>
    </recommendedName>
</protein>
<dbReference type="InterPro" id="IPR049694">
    <property type="entry name" value="Daptide_HExxH"/>
</dbReference>
<dbReference type="Proteomes" id="UP000830631">
    <property type="component" value="Chromosome"/>
</dbReference>
<feature type="transmembrane region" description="Helical" evidence="1">
    <location>
        <begin position="128"/>
        <end position="147"/>
    </location>
</feature>
<dbReference type="EMBL" id="CP078078">
    <property type="protein sequence ID" value="UPL16990.1"/>
    <property type="molecule type" value="Genomic_DNA"/>
</dbReference>
<feature type="transmembrane region" description="Helical" evidence="1">
    <location>
        <begin position="224"/>
        <end position="246"/>
    </location>
</feature>
<feature type="transmembrane region" description="Helical" evidence="1">
    <location>
        <begin position="356"/>
        <end position="379"/>
    </location>
</feature>